<evidence type="ECO:0000256" key="8">
    <source>
        <dbReference type="ARBA" id="ARBA00023136"/>
    </source>
</evidence>
<dbReference type="InterPro" id="IPR000644">
    <property type="entry name" value="CBS_dom"/>
</dbReference>
<feature type="domain" description="CBS" evidence="12">
    <location>
        <begin position="227"/>
        <end position="288"/>
    </location>
</feature>
<dbReference type="PANTHER" id="PTHR22777:SF32">
    <property type="entry name" value="UPF0053 INNER MEMBRANE PROTEIN YFJD"/>
    <property type="match status" value="1"/>
</dbReference>
<organism evidence="14 15">
    <name type="scientific">Croceitalea rosinachiae</name>
    <dbReference type="NCBI Taxonomy" id="3075596"/>
    <lineage>
        <taxon>Bacteria</taxon>
        <taxon>Pseudomonadati</taxon>
        <taxon>Bacteroidota</taxon>
        <taxon>Flavobacteriia</taxon>
        <taxon>Flavobacteriales</taxon>
        <taxon>Flavobacteriaceae</taxon>
        <taxon>Croceitalea</taxon>
    </lineage>
</organism>
<keyword evidence="3" id="KW-1003">Cell membrane</keyword>
<keyword evidence="5" id="KW-0677">Repeat</keyword>
<dbReference type="InterPro" id="IPR046342">
    <property type="entry name" value="CBS_dom_sf"/>
</dbReference>
<dbReference type="InterPro" id="IPR005170">
    <property type="entry name" value="Transptr-assoc_dom"/>
</dbReference>
<evidence type="ECO:0000256" key="4">
    <source>
        <dbReference type="ARBA" id="ARBA00022692"/>
    </source>
</evidence>
<feature type="transmembrane region" description="Helical" evidence="11">
    <location>
        <begin position="75"/>
        <end position="97"/>
    </location>
</feature>
<keyword evidence="7 9" id="KW-0129">CBS domain</keyword>
<dbReference type="CDD" id="cd04590">
    <property type="entry name" value="CBS_pair_CorC_HlyC_assoc"/>
    <property type="match status" value="1"/>
</dbReference>
<evidence type="ECO:0000256" key="1">
    <source>
        <dbReference type="ARBA" id="ARBA00004651"/>
    </source>
</evidence>
<protein>
    <submittedName>
        <fullName evidence="14">Gliding motility-associated protein GldE</fullName>
    </submittedName>
</protein>
<dbReference type="PANTHER" id="PTHR22777">
    <property type="entry name" value="HEMOLYSIN-RELATED"/>
    <property type="match status" value="1"/>
</dbReference>
<comment type="subcellular location">
    <subcellularLocation>
        <location evidence="1">Cell membrane</location>
        <topology evidence="1">Multi-pass membrane protein</topology>
    </subcellularLocation>
</comment>
<evidence type="ECO:0000256" key="2">
    <source>
        <dbReference type="ARBA" id="ARBA00006337"/>
    </source>
</evidence>
<evidence type="ECO:0000256" key="3">
    <source>
        <dbReference type="ARBA" id="ARBA00022475"/>
    </source>
</evidence>
<evidence type="ECO:0000259" key="12">
    <source>
        <dbReference type="PROSITE" id="PS51371"/>
    </source>
</evidence>
<comment type="caution">
    <text evidence="14">The sequence shown here is derived from an EMBL/GenBank/DDBJ whole genome shotgun (WGS) entry which is preliminary data.</text>
</comment>
<dbReference type="SUPFAM" id="SSF54631">
    <property type="entry name" value="CBS-domain pair"/>
    <property type="match status" value="1"/>
</dbReference>
<feature type="transmembrane region" description="Helical" evidence="11">
    <location>
        <begin position="147"/>
        <end position="167"/>
    </location>
</feature>
<keyword evidence="6 10" id="KW-1133">Transmembrane helix</keyword>
<dbReference type="Pfam" id="PF00571">
    <property type="entry name" value="CBS"/>
    <property type="match status" value="2"/>
</dbReference>
<comment type="similarity">
    <text evidence="2">Belongs to the UPF0053 family.</text>
</comment>
<evidence type="ECO:0000256" key="11">
    <source>
        <dbReference type="SAM" id="Phobius"/>
    </source>
</evidence>
<gene>
    <name evidence="14" type="ORF">RM706_06050</name>
</gene>
<dbReference type="NCBIfam" id="TIGR03520">
    <property type="entry name" value="GldE"/>
    <property type="match status" value="1"/>
</dbReference>
<dbReference type="SUPFAM" id="SSF56176">
    <property type="entry name" value="FAD-binding/transporter-associated domain-like"/>
    <property type="match status" value="1"/>
</dbReference>
<dbReference type="Gene3D" id="3.10.580.10">
    <property type="entry name" value="CBS-domain"/>
    <property type="match status" value="1"/>
</dbReference>
<dbReference type="PROSITE" id="PS51371">
    <property type="entry name" value="CBS"/>
    <property type="match status" value="2"/>
</dbReference>
<feature type="transmembrane region" description="Helical" evidence="11">
    <location>
        <begin position="12"/>
        <end position="36"/>
    </location>
</feature>
<dbReference type="InterPro" id="IPR002550">
    <property type="entry name" value="CNNM"/>
</dbReference>
<proteinExistence type="inferred from homology"/>
<dbReference type="InterPro" id="IPR044751">
    <property type="entry name" value="Ion_transp-like_CBS"/>
</dbReference>
<evidence type="ECO:0000256" key="10">
    <source>
        <dbReference type="PROSITE-ProRule" id="PRU01193"/>
    </source>
</evidence>
<feature type="domain" description="CBS" evidence="12">
    <location>
        <begin position="290"/>
        <end position="347"/>
    </location>
</feature>
<dbReference type="InterPro" id="IPR016169">
    <property type="entry name" value="FAD-bd_PCMH_sub2"/>
</dbReference>
<dbReference type="Pfam" id="PF01595">
    <property type="entry name" value="CNNM"/>
    <property type="match status" value="1"/>
</dbReference>
<dbReference type="SMART" id="SM01091">
    <property type="entry name" value="CorC_HlyC"/>
    <property type="match status" value="1"/>
</dbReference>
<keyword evidence="8 10" id="KW-0472">Membrane</keyword>
<evidence type="ECO:0000313" key="15">
    <source>
        <dbReference type="Proteomes" id="UP001255246"/>
    </source>
</evidence>
<feature type="domain" description="CNNM transmembrane" evidence="13">
    <location>
        <begin position="15"/>
        <end position="208"/>
    </location>
</feature>
<evidence type="ECO:0000256" key="7">
    <source>
        <dbReference type="ARBA" id="ARBA00023122"/>
    </source>
</evidence>
<evidence type="ECO:0000256" key="9">
    <source>
        <dbReference type="PROSITE-ProRule" id="PRU00703"/>
    </source>
</evidence>
<name>A0ABU3A8S1_9FLAO</name>
<sequence length="442" mass="50103">MDPDPFSLSLTILAFNGIFIVKVLVLVVLLICSALISGAEVALFGISQTNLNQIEEEDTVKGKLIIKLLAKPKKLLATILIANNAINIGIVLLFSSIGDTLFSSIDQTIFGVVSVRFVLEVVVATFLILMFGEILPKIYANRNRVQFSHFMVLPLRILDMIFTPLSLPMRSATLFLQEKLGRQKSNFGVDHLSQALELTSEGDTTKEEQKILEGIVSFGNTDTKQVMRPRIDIFALNEEMKFPEVIQEIKKNGYSRIPVFSESMDNVLGVLYVKDLLSYIDRRSFNWMSLIREPYFVPENKKLDDLLLEFQEQKKHLAIVVDEYGGTSGIVTLEDVIEEIVGDISDEFDDEDLIFSKLDDQTYVFEGKTTLKDFYRVIKLEDEEEFENNKGESETIAGFVLEISGSFPKRGEKVIFNDFVFTVESLDKKRLKQIKVKLPHEV</sequence>
<evidence type="ECO:0000256" key="5">
    <source>
        <dbReference type="ARBA" id="ARBA00022737"/>
    </source>
</evidence>
<evidence type="ECO:0000259" key="13">
    <source>
        <dbReference type="PROSITE" id="PS51846"/>
    </source>
</evidence>
<dbReference type="InterPro" id="IPR019862">
    <property type="entry name" value="Motility-assoc_prot_GldE"/>
</dbReference>
<feature type="transmembrane region" description="Helical" evidence="11">
    <location>
        <begin position="109"/>
        <end position="135"/>
    </location>
</feature>
<dbReference type="Gene3D" id="3.30.465.10">
    <property type="match status" value="1"/>
</dbReference>
<dbReference type="RefSeq" id="WP_311350132.1">
    <property type="nucleotide sequence ID" value="NZ_JAVRHR010000001.1"/>
</dbReference>
<dbReference type="EMBL" id="JAVRHR010000001">
    <property type="protein sequence ID" value="MDT0606581.1"/>
    <property type="molecule type" value="Genomic_DNA"/>
</dbReference>
<dbReference type="Proteomes" id="UP001255246">
    <property type="component" value="Unassembled WGS sequence"/>
</dbReference>
<keyword evidence="15" id="KW-1185">Reference proteome</keyword>
<dbReference type="SMART" id="SM00116">
    <property type="entry name" value="CBS"/>
    <property type="match status" value="2"/>
</dbReference>
<dbReference type="InterPro" id="IPR036318">
    <property type="entry name" value="FAD-bd_PCMH-like_sf"/>
</dbReference>
<evidence type="ECO:0000256" key="6">
    <source>
        <dbReference type="ARBA" id="ARBA00022989"/>
    </source>
</evidence>
<keyword evidence="4 10" id="KW-0812">Transmembrane</keyword>
<dbReference type="Pfam" id="PF03471">
    <property type="entry name" value="CorC_HlyC"/>
    <property type="match status" value="1"/>
</dbReference>
<reference evidence="14 15" key="1">
    <citation type="submission" date="2023-09" db="EMBL/GenBank/DDBJ databases">
        <authorList>
            <person name="Rey-Velasco X."/>
        </authorList>
    </citation>
    <scope>NUCLEOTIDE SEQUENCE [LARGE SCALE GENOMIC DNA]</scope>
    <source>
        <strain evidence="14 15">F388</strain>
    </source>
</reference>
<dbReference type="PROSITE" id="PS51846">
    <property type="entry name" value="CNNM"/>
    <property type="match status" value="1"/>
</dbReference>
<accession>A0ABU3A8S1</accession>
<evidence type="ECO:0000313" key="14">
    <source>
        <dbReference type="EMBL" id="MDT0606581.1"/>
    </source>
</evidence>